<evidence type="ECO:0000256" key="1">
    <source>
        <dbReference type="SAM" id="MobiDB-lite"/>
    </source>
</evidence>
<protein>
    <submittedName>
        <fullName evidence="2">Uncharacterized protein</fullName>
    </submittedName>
</protein>
<sequence length="57" mass="6459">MADNVNPDQKQPGENHEGKFHYNPGNQAGKTVEVGKPDSEQVNNKDRIENRETPRSR</sequence>
<gene>
    <name evidence="2" type="ORF">JQ619_04475</name>
</gene>
<dbReference type="Proteomes" id="UP001314635">
    <property type="component" value="Unassembled WGS sequence"/>
</dbReference>
<evidence type="ECO:0000313" key="2">
    <source>
        <dbReference type="EMBL" id="MBR1135013.1"/>
    </source>
</evidence>
<feature type="region of interest" description="Disordered" evidence="1">
    <location>
        <begin position="1"/>
        <end position="57"/>
    </location>
</feature>
<reference evidence="3" key="1">
    <citation type="journal article" date="2021" name="ISME J.">
        <title>Evolutionary origin and ecological implication of a unique nif island in free-living Bradyrhizobium lineages.</title>
        <authorList>
            <person name="Tao J."/>
        </authorList>
    </citation>
    <scope>NUCLEOTIDE SEQUENCE [LARGE SCALE GENOMIC DNA]</scope>
    <source>
        <strain evidence="3">SZCCT0094</strain>
    </source>
</reference>
<accession>A0ABS5G123</accession>
<dbReference type="EMBL" id="JAFCLK010000003">
    <property type="protein sequence ID" value="MBR1135013.1"/>
    <property type="molecule type" value="Genomic_DNA"/>
</dbReference>
<name>A0ABS5G123_9BRAD</name>
<organism evidence="2 3">
    <name type="scientific">Bradyrhizobium denitrificans</name>
    <dbReference type="NCBI Taxonomy" id="2734912"/>
    <lineage>
        <taxon>Bacteria</taxon>
        <taxon>Pseudomonadati</taxon>
        <taxon>Pseudomonadota</taxon>
        <taxon>Alphaproteobacteria</taxon>
        <taxon>Hyphomicrobiales</taxon>
        <taxon>Nitrobacteraceae</taxon>
        <taxon>Bradyrhizobium</taxon>
    </lineage>
</organism>
<keyword evidence="3" id="KW-1185">Reference proteome</keyword>
<proteinExistence type="predicted"/>
<dbReference type="RefSeq" id="WP_012040838.1">
    <property type="nucleotide sequence ID" value="NZ_JABFDP010000051.1"/>
</dbReference>
<feature type="compositionally biased region" description="Basic and acidic residues" evidence="1">
    <location>
        <begin position="11"/>
        <end position="20"/>
    </location>
</feature>
<feature type="compositionally biased region" description="Basic and acidic residues" evidence="1">
    <location>
        <begin position="33"/>
        <end position="57"/>
    </location>
</feature>
<evidence type="ECO:0000313" key="3">
    <source>
        <dbReference type="Proteomes" id="UP001314635"/>
    </source>
</evidence>
<comment type="caution">
    <text evidence="2">The sequence shown here is derived from an EMBL/GenBank/DDBJ whole genome shotgun (WGS) entry which is preliminary data.</text>
</comment>